<dbReference type="Pfam" id="PF13556">
    <property type="entry name" value="HTH_30"/>
    <property type="match status" value="1"/>
</dbReference>
<evidence type="ECO:0000259" key="1">
    <source>
        <dbReference type="Pfam" id="PF07905"/>
    </source>
</evidence>
<dbReference type="PANTHER" id="PTHR33744">
    <property type="entry name" value="CARBOHYDRATE DIACID REGULATOR"/>
    <property type="match status" value="1"/>
</dbReference>
<dbReference type="Pfam" id="PF07905">
    <property type="entry name" value="PucR"/>
    <property type="match status" value="1"/>
</dbReference>
<organism evidence="3 4">
    <name type="scientific">Prauserella muralis</name>
    <dbReference type="NCBI Taxonomy" id="588067"/>
    <lineage>
        <taxon>Bacteria</taxon>
        <taxon>Bacillati</taxon>
        <taxon>Actinomycetota</taxon>
        <taxon>Actinomycetes</taxon>
        <taxon>Pseudonocardiales</taxon>
        <taxon>Pseudonocardiaceae</taxon>
        <taxon>Prauserella</taxon>
    </lineage>
</organism>
<evidence type="ECO:0000313" key="4">
    <source>
        <dbReference type="Proteomes" id="UP000249915"/>
    </source>
</evidence>
<feature type="domain" description="Purine catabolism PurC-like" evidence="1">
    <location>
        <begin position="14"/>
        <end position="122"/>
    </location>
</feature>
<dbReference type="InterPro" id="IPR042070">
    <property type="entry name" value="PucR_C-HTH_sf"/>
</dbReference>
<dbReference type="InterPro" id="IPR051448">
    <property type="entry name" value="CdaR-like_regulators"/>
</dbReference>
<feature type="domain" description="PucR C-terminal helix-turn-helix" evidence="2">
    <location>
        <begin position="423"/>
        <end position="480"/>
    </location>
</feature>
<dbReference type="InterPro" id="IPR012914">
    <property type="entry name" value="PucR_dom"/>
</dbReference>
<dbReference type="PANTHER" id="PTHR33744:SF1">
    <property type="entry name" value="DNA-BINDING TRANSCRIPTIONAL ACTIVATOR ADER"/>
    <property type="match status" value="1"/>
</dbReference>
<dbReference type="EMBL" id="MASW01000001">
    <property type="protein sequence ID" value="PXY32528.1"/>
    <property type="molecule type" value="Genomic_DNA"/>
</dbReference>
<proteinExistence type="predicted"/>
<dbReference type="Gene3D" id="1.10.10.2840">
    <property type="entry name" value="PucR C-terminal helix-turn-helix domain"/>
    <property type="match status" value="1"/>
</dbReference>
<dbReference type="OrthoDB" id="8450798at2"/>
<dbReference type="Proteomes" id="UP000249915">
    <property type="component" value="Unassembled WGS sequence"/>
</dbReference>
<reference evidence="3 4" key="1">
    <citation type="submission" date="2016-07" db="EMBL/GenBank/DDBJ databases">
        <title>Draft genome sequence of Prauserella muralis DSM 45305, isolated from a mould-covered wall in an indoor environment.</title>
        <authorList>
            <person name="Ruckert C."/>
            <person name="Albersmeier A."/>
            <person name="Jiang C.-L."/>
            <person name="Jiang Y."/>
            <person name="Kalinowski J."/>
            <person name="Schneider O."/>
            <person name="Winkler A."/>
            <person name="Zotchev S.B."/>
        </authorList>
    </citation>
    <scope>NUCLEOTIDE SEQUENCE [LARGE SCALE GENOMIC DNA]</scope>
    <source>
        <strain evidence="3 4">DSM 45305</strain>
    </source>
</reference>
<name>A0A2V4BB62_9PSEU</name>
<accession>A0A2V4BB62</accession>
<keyword evidence="4" id="KW-1185">Reference proteome</keyword>
<dbReference type="InterPro" id="IPR025736">
    <property type="entry name" value="PucR_C-HTH_dom"/>
</dbReference>
<evidence type="ECO:0000259" key="2">
    <source>
        <dbReference type="Pfam" id="PF13556"/>
    </source>
</evidence>
<protein>
    <submittedName>
        <fullName evidence="3">PucR family transcriptional regulator</fullName>
    </submittedName>
</protein>
<dbReference type="AlphaFoldDB" id="A0A2V4BB62"/>
<dbReference type="RefSeq" id="WP_112280554.1">
    <property type="nucleotide sequence ID" value="NZ_MASW01000001.1"/>
</dbReference>
<gene>
    <name evidence="3" type="ORF">BAY60_09765</name>
</gene>
<evidence type="ECO:0000313" key="3">
    <source>
        <dbReference type="EMBL" id="PXY32528.1"/>
    </source>
</evidence>
<comment type="caution">
    <text evidence="3">The sequence shown here is derived from an EMBL/GenBank/DDBJ whole genome shotgun (WGS) entry which is preliminary data.</text>
</comment>
<sequence length="485" mass="50423">MALILRALAARRDLGLRVRAGADGLDRAIAWVHPTELADPTAFLDGGELLLTTGLALGGEPLDGYVRRLVSAGVAGVGFGSGLSHAEVPPALVRAAERAGLPLLEVPRATPFIAITKAVSAAVAADTYAAVVRTGRGQQELTRTALRHREPGALVRTLARLVDGWVLLLDGDGGVREAAPAAARARGEGLRGELGRVRGGALLVPAGDGEAVVQALGARTRGFLAAGRATGFDAADQHVIATAAALLSLSQERQRSHGTALRGLRTGLARLLLGGQATLAADTIAAVFGPLPAPPWPVVVLTGPRRARAAAAEALEDGGHGGFFAEHDDTLVVLADERATGLPHRITGLHAGVSPSTADVAAGYRQARRAAEAARAGRTAVLRYAEHAATGLAGLLGRDATLALADELLAPLREHDRHGRGELVRSLRCWLEHNGHTERAAARLGVHRHTLRNRMAKVAELTGRDLDAPGTRAELWVALSAVDEF</sequence>